<name>A0AA38HCZ6_9TREE</name>
<feature type="transmembrane region" description="Helical" evidence="2">
    <location>
        <begin position="158"/>
        <end position="177"/>
    </location>
</feature>
<organism evidence="4 5">
    <name type="scientific">Dioszegia hungarica</name>
    <dbReference type="NCBI Taxonomy" id="4972"/>
    <lineage>
        <taxon>Eukaryota</taxon>
        <taxon>Fungi</taxon>
        <taxon>Dikarya</taxon>
        <taxon>Basidiomycota</taxon>
        <taxon>Agaricomycotina</taxon>
        <taxon>Tremellomycetes</taxon>
        <taxon>Tremellales</taxon>
        <taxon>Bulleribasidiaceae</taxon>
        <taxon>Dioszegia</taxon>
    </lineage>
</organism>
<evidence type="ECO:0000313" key="5">
    <source>
        <dbReference type="Proteomes" id="UP001164286"/>
    </source>
</evidence>
<gene>
    <name evidence="4" type="ORF">MKK02DRAFT_31473</name>
</gene>
<dbReference type="PANTHER" id="PTHR33741:SF5">
    <property type="entry name" value="TRANSMEMBRANE PROTEIN DDB_G0269096-RELATED"/>
    <property type="match status" value="1"/>
</dbReference>
<comment type="caution">
    <text evidence="4">The sequence shown here is derived from an EMBL/GenBank/DDBJ whole genome shotgun (WGS) entry which is preliminary data.</text>
</comment>
<dbReference type="EMBL" id="JAKWFO010000003">
    <property type="protein sequence ID" value="KAI9637938.1"/>
    <property type="molecule type" value="Genomic_DNA"/>
</dbReference>
<dbReference type="AlphaFoldDB" id="A0AA38HCZ6"/>
<protein>
    <submittedName>
        <fullName evidence="4">HPP family-domain-containing protein</fullName>
    </submittedName>
</protein>
<evidence type="ECO:0000313" key="4">
    <source>
        <dbReference type="EMBL" id="KAI9637938.1"/>
    </source>
</evidence>
<keyword evidence="2" id="KW-1133">Transmembrane helix</keyword>
<dbReference type="InterPro" id="IPR007065">
    <property type="entry name" value="HPP"/>
</dbReference>
<dbReference type="GeneID" id="77727508"/>
<feature type="region of interest" description="Disordered" evidence="1">
    <location>
        <begin position="1"/>
        <end position="20"/>
    </location>
</feature>
<keyword evidence="2" id="KW-0812">Transmembrane</keyword>
<keyword evidence="2" id="KW-0472">Membrane</keyword>
<dbReference type="Proteomes" id="UP001164286">
    <property type="component" value="Unassembled WGS sequence"/>
</dbReference>
<feature type="compositionally biased region" description="Polar residues" evidence="1">
    <location>
        <begin position="1"/>
        <end position="14"/>
    </location>
</feature>
<feature type="compositionally biased region" description="Basic and acidic residues" evidence="1">
    <location>
        <begin position="255"/>
        <end position="277"/>
    </location>
</feature>
<feature type="region of interest" description="Disordered" evidence="1">
    <location>
        <begin position="254"/>
        <end position="277"/>
    </location>
</feature>
<reference evidence="4" key="1">
    <citation type="journal article" date="2022" name="G3 (Bethesda)">
        <title>High quality genome of the basidiomycete yeast Dioszegia hungarica PDD-24b-2 isolated from cloud water.</title>
        <authorList>
            <person name="Jarrige D."/>
            <person name="Haridas S."/>
            <person name="Bleykasten-Grosshans C."/>
            <person name="Joly M."/>
            <person name="Nadalig T."/>
            <person name="Sancelme M."/>
            <person name="Vuilleumier S."/>
            <person name="Grigoriev I.V."/>
            <person name="Amato P."/>
            <person name="Bringel F."/>
        </authorList>
    </citation>
    <scope>NUCLEOTIDE SEQUENCE</scope>
    <source>
        <strain evidence="4">PDD-24b-2</strain>
    </source>
</reference>
<feature type="transmembrane region" description="Helical" evidence="2">
    <location>
        <begin position="197"/>
        <end position="221"/>
    </location>
</feature>
<feature type="transmembrane region" description="Helical" evidence="2">
    <location>
        <begin position="123"/>
        <end position="146"/>
    </location>
</feature>
<evidence type="ECO:0000259" key="3">
    <source>
        <dbReference type="Pfam" id="PF04982"/>
    </source>
</evidence>
<evidence type="ECO:0000256" key="2">
    <source>
        <dbReference type="SAM" id="Phobius"/>
    </source>
</evidence>
<dbReference type="InterPro" id="IPR058581">
    <property type="entry name" value="TM_HPP"/>
</dbReference>
<feature type="domain" description="HPP transmembrane region" evidence="3">
    <location>
        <begin position="60"/>
        <end position="231"/>
    </location>
</feature>
<proteinExistence type="predicted"/>
<dbReference type="RefSeq" id="XP_052947715.1">
    <property type="nucleotide sequence ID" value="XM_053088303.1"/>
</dbReference>
<feature type="transmembrane region" description="Helical" evidence="2">
    <location>
        <begin position="93"/>
        <end position="111"/>
    </location>
</feature>
<dbReference type="Pfam" id="PF04982">
    <property type="entry name" value="TM_HPP"/>
    <property type="match status" value="1"/>
</dbReference>
<keyword evidence="5" id="KW-1185">Reference proteome</keyword>
<dbReference type="PANTHER" id="PTHR33741">
    <property type="entry name" value="TRANSMEMBRANE PROTEIN DDB_G0269096-RELATED"/>
    <property type="match status" value="1"/>
</dbReference>
<accession>A0AA38HCZ6</accession>
<evidence type="ECO:0000256" key="1">
    <source>
        <dbReference type="SAM" id="MobiDB-lite"/>
    </source>
</evidence>
<feature type="transmembrane region" description="Helical" evidence="2">
    <location>
        <begin position="64"/>
        <end position="81"/>
    </location>
</feature>
<sequence length="277" mass="30121">MSLRTAVSNSTASHSPAPPVDPRSRLPAFISRFLGYRSGPAPYAPLPFFPFNQLHHIPLQVETWFFGFIGAFVSILLIEAVMQFATPFRGTDAPLIVVSFGASAVLVFGVVESPLAQPQNLVMGQVVSAFVGVALTKLFCTGDAAYTPDLDARRFEGGYFTNGALSMATAMLAQQLFGITHPPAGATSLSAATTPQILHLGWMYLLLVLVSSLIMLGWALIINNLGRRRYPAYWIKSDGIFAIIGKQVQARRQRRIEARRQTREGKGAEEGRAEGQP</sequence>